<dbReference type="SUPFAM" id="SSF55174">
    <property type="entry name" value="Alpha-L RNA-binding motif"/>
    <property type="match status" value="1"/>
</dbReference>
<dbReference type="CDD" id="cd00165">
    <property type="entry name" value="S4"/>
    <property type="match status" value="1"/>
</dbReference>
<dbReference type="SMART" id="SM00363">
    <property type="entry name" value="S4"/>
    <property type="match status" value="1"/>
</dbReference>
<sequence>MMMEEQRLDLWLYYTRLAKTRGLCAAFIRKGRVRINGQRTHKTHARLRLGDIVSFASPHREREVCVWRVMQLGERRGPAKEAALLYERIEEKTANF</sequence>
<keyword evidence="1" id="KW-0694">RNA-binding</keyword>
<keyword evidence="4" id="KW-1185">Reference proteome</keyword>
<dbReference type="Gene3D" id="3.10.290.10">
    <property type="entry name" value="RNA-binding S4 domain"/>
    <property type="match status" value="1"/>
</dbReference>
<comment type="caution">
    <text evidence="3">The sequence shown here is derived from an EMBL/GenBank/DDBJ whole genome shotgun (WGS) entry which is preliminary data.</text>
</comment>
<dbReference type="EMBL" id="NWUS01000001">
    <property type="protein sequence ID" value="MBA5725139.1"/>
    <property type="molecule type" value="Genomic_DNA"/>
</dbReference>
<feature type="domain" description="RNA-binding S4" evidence="2">
    <location>
        <begin position="6"/>
        <end position="68"/>
    </location>
</feature>
<dbReference type="PROSITE" id="PS50889">
    <property type="entry name" value="S4"/>
    <property type="match status" value="1"/>
</dbReference>
<dbReference type="InterPro" id="IPR036986">
    <property type="entry name" value="S4_RNA-bd_sf"/>
</dbReference>
<evidence type="ECO:0000259" key="2">
    <source>
        <dbReference type="SMART" id="SM00363"/>
    </source>
</evidence>
<gene>
    <name evidence="3" type="ORF">CPA57_02465</name>
</gene>
<name>A0ABR5ZLM7_9PROT</name>
<dbReference type="Proteomes" id="UP001516390">
    <property type="component" value="Unassembled WGS sequence"/>
</dbReference>
<reference evidence="3 4" key="1">
    <citation type="submission" date="2017-09" db="EMBL/GenBank/DDBJ databases">
        <authorList>
            <person name="Jakob F."/>
        </authorList>
    </citation>
    <scope>NUCLEOTIDE SEQUENCE [LARGE SCALE GENOMIC DNA]</scope>
    <source>
        <strain evidence="3 4">TMW 2.1880</strain>
    </source>
</reference>
<proteinExistence type="predicted"/>
<protein>
    <submittedName>
        <fullName evidence="3">Heat-shock protein</fullName>
    </submittedName>
</protein>
<accession>A0ABR5ZLM7</accession>
<dbReference type="Pfam" id="PF01479">
    <property type="entry name" value="S4"/>
    <property type="match status" value="1"/>
</dbReference>
<evidence type="ECO:0000256" key="1">
    <source>
        <dbReference type="PROSITE-ProRule" id="PRU00182"/>
    </source>
</evidence>
<evidence type="ECO:0000313" key="3">
    <source>
        <dbReference type="EMBL" id="MBA5725139.1"/>
    </source>
</evidence>
<organism evidence="3 4">
    <name type="scientific">Bombella favorum</name>
    <dbReference type="NCBI Taxonomy" id="2039164"/>
    <lineage>
        <taxon>Bacteria</taxon>
        <taxon>Pseudomonadati</taxon>
        <taxon>Pseudomonadota</taxon>
        <taxon>Alphaproteobacteria</taxon>
        <taxon>Acetobacterales</taxon>
        <taxon>Acetobacteraceae</taxon>
        <taxon>Bombella</taxon>
    </lineage>
</organism>
<evidence type="ECO:0000313" key="4">
    <source>
        <dbReference type="Proteomes" id="UP001516390"/>
    </source>
</evidence>
<dbReference type="InterPro" id="IPR002942">
    <property type="entry name" value="S4_RNA-bd"/>
</dbReference>